<dbReference type="Proteomes" id="UP000515160">
    <property type="component" value="Chromosome 3"/>
</dbReference>
<dbReference type="RefSeq" id="XP_034108629.1">
    <property type="nucleotide sequence ID" value="XM_034252738.2"/>
</dbReference>
<protein>
    <submittedName>
        <fullName evidence="4">Uncharacterized protein LOC117570858</fullName>
    </submittedName>
</protein>
<keyword evidence="2" id="KW-0812">Transmembrane</keyword>
<gene>
    <name evidence="4" type="primary">LOC117570858</name>
</gene>
<evidence type="ECO:0000256" key="2">
    <source>
        <dbReference type="SAM" id="Phobius"/>
    </source>
</evidence>
<evidence type="ECO:0000256" key="1">
    <source>
        <dbReference type="SAM" id="MobiDB-lite"/>
    </source>
</evidence>
<feature type="region of interest" description="Disordered" evidence="1">
    <location>
        <begin position="71"/>
        <end position="118"/>
    </location>
</feature>
<keyword evidence="2" id="KW-0472">Membrane</keyword>
<evidence type="ECO:0000313" key="3">
    <source>
        <dbReference type="Proteomes" id="UP000515160"/>
    </source>
</evidence>
<evidence type="ECO:0000313" key="4">
    <source>
        <dbReference type="RefSeq" id="XP_034108629.1"/>
    </source>
</evidence>
<feature type="transmembrane region" description="Helical" evidence="2">
    <location>
        <begin position="38"/>
        <end position="59"/>
    </location>
</feature>
<dbReference type="AlphaFoldDB" id="A0A6P8X6M0"/>
<reference evidence="4" key="1">
    <citation type="submission" date="2025-08" db="UniProtKB">
        <authorList>
            <consortium name="RefSeq"/>
        </authorList>
    </citation>
    <scope>IDENTIFICATION</scope>
    <source>
        <strain evidence="4">15112-1751.03</strain>
        <tissue evidence="4">Whole Adult</tissue>
    </source>
</reference>
<keyword evidence="3" id="KW-1185">Reference proteome</keyword>
<proteinExistence type="predicted"/>
<dbReference type="GeneID" id="117570858"/>
<organism evidence="3 4">
    <name type="scientific">Drosophila albomicans</name>
    <name type="common">Fruit fly</name>
    <dbReference type="NCBI Taxonomy" id="7291"/>
    <lineage>
        <taxon>Eukaryota</taxon>
        <taxon>Metazoa</taxon>
        <taxon>Ecdysozoa</taxon>
        <taxon>Arthropoda</taxon>
        <taxon>Hexapoda</taxon>
        <taxon>Insecta</taxon>
        <taxon>Pterygota</taxon>
        <taxon>Neoptera</taxon>
        <taxon>Endopterygota</taxon>
        <taxon>Diptera</taxon>
        <taxon>Brachycera</taxon>
        <taxon>Muscomorpha</taxon>
        <taxon>Ephydroidea</taxon>
        <taxon>Drosophilidae</taxon>
        <taxon>Drosophila</taxon>
    </lineage>
</organism>
<keyword evidence="2" id="KW-1133">Transmembrane helix</keyword>
<sequence>MIFYVLQTISTTLITALSTIWLVEETMINLMMSCSLMALRFACHPMMLLPMLLGTYYVIRKVWQRRRVTVEGSADGTGLRNLPRTPRIGPYRSVGSISSRSNESYECEVSEEETRRCS</sequence>
<name>A0A6P8X6M0_DROAB</name>
<accession>A0A6P8X6M0</accession>
<dbReference type="OrthoDB" id="7843627at2759"/>